<protein>
    <submittedName>
        <fullName evidence="2">Uncharacterized protein</fullName>
    </submittedName>
</protein>
<proteinExistence type="predicted"/>
<keyword evidence="3" id="KW-1185">Reference proteome</keyword>
<sequence length="169" mass="18079">MAQIDIERKKEGSPWKWLIIIALILLAIWALWEMFDREEVEAPVAPAAVVAPAAPATQPINAPIVSGQPVALEASVLEVPTDRVFIVSEGSRTLAVVVKQTPNMEQAVNVNPGQFVRFTGTFYNTADLAQIEGELAPQARDIVQRQAGVVLVEASQINVAEAAAAAGTQ</sequence>
<evidence type="ECO:0000313" key="3">
    <source>
        <dbReference type="Proteomes" id="UP001589896"/>
    </source>
</evidence>
<feature type="transmembrane region" description="Helical" evidence="1">
    <location>
        <begin position="15"/>
        <end position="32"/>
    </location>
</feature>
<keyword evidence="1" id="KW-0812">Transmembrane</keyword>
<gene>
    <name evidence="2" type="ORF">ACFFGH_13830</name>
</gene>
<dbReference type="EMBL" id="JBHLTG010000003">
    <property type="protein sequence ID" value="MFC0678922.1"/>
    <property type="molecule type" value="Genomic_DNA"/>
</dbReference>
<organism evidence="2 3">
    <name type="scientific">Lysobacter korlensis</name>
    <dbReference type="NCBI Taxonomy" id="553636"/>
    <lineage>
        <taxon>Bacteria</taxon>
        <taxon>Pseudomonadati</taxon>
        <taxon>Pseudomonadota</taxon>
        <taxon>Gammaproteobacteria</taxon>
        <taxon>Lysobacterales</taxon>
        <taxon>Lysobacteraceae</taxon>
        <taxon>Lysobacter</taxon>
    </lineage>
</organism>
<reference evidence="2 3" key="1">
    <citation type="submission" date="2024-09" db="EMBL/GenBank/DDBJ databases">
        <authorList>
            <person name="Sun Q."/>
            <person name="Mori K."/>
        </authorList>
    </citation>
    <scope>NUCLEOTIDE SEQUENCE [LARGE SCALE GENOMIC DNA]</scope>
    <source>
        <strain evidence="2 3">KCTC 23076</strain>
    </source>
</reference>
<evidence type="ECO:0000313" key="2">
    <source>
        <dbReference type="EMBL" id="MFC0678922.1"/>
    </source>
</evidence>
<keyword evidence="1" id="KW-0472">Membrane</keyword>
<comment type="caution">
    <text evidence="2">The sequence shown here is derived from an EMBL/GenBank/DDBJ whole genome shotgun (WGS) entry which is preliminary data.</text>
</comment>
<evidence type="ECO:0000256" key="1">
    <source>
        <dbReference type="SAM" id="Phobius"/>
    </source>
</evidence>
<dbReference type="Proteomes" id="UP001589896">
    <property type="component" value="Unassembled WGS sequence"/>
</dbReference>
<dbReference type="RefSeq" id="WP_386669193.1">
    <property type="nucleotide sequence ID" value="NZ_JBHLTG010000003.1"/>
</dbReference>
<accession>A0ABV6RPL0</accession>
<keyword evidence="1" id="KW-1133">Transmembrane helix</keyword>
<name>A0ABV6RPL0_9GAMM</name>